<dbReference type="PANTHER" id="PTHR35317:SF42">
    <property type="entry name" value="RETROTRANSPOSON GAG DOMAIN-CONTAINING PROTEIN"/>
    <property type="match status" value="1"/>
</dbReference>
<evidence type="ECO:0008006" key="4">
    <source>
        <dbReference type="Google" id="ProtNLM"/>
    </source>
</evidence>
<dbReference type="AlphaFoldDB" id="A0ABD1V3G7"/>
<evidence type="ECO:0000256" key="1">
    <source>
        <dbReference type="SAM" id="SignalP"/>
    </source>
</evidence>
<dbReference type="Pfam" id="PF14223">
    <property type="entry name" value="Retrotran_gag_2"/>
    <property type="match status" value="1"/>
</dbReference>
<dbReference type="PANTHER" id="PTHR35317">
    <property type="entry name" value="OS04G0629600 PROTEIN"/>
    <property type="match status" value="1"/>
</dbReference>
<organism evidence="2 3">
    <name type="scientific">Abeliophyllum distichum</name>
    <dbReference type="NCBI Taxonomy" id="126358"/>
    <lineage>
        <taxon>Eukaryota</taxon>
        <taxon>Viridiplantae</taxon>
        <taxon>Streptophyta</taxon>
        <taxon>Embryophyta</taxon>
        <taxon>Tracheophyta</taxon>
        <taxon>Spermatophyta</taxon>
        <taxon>Magnoliopsida</taxon>
        <taxon>eudicotyledons</taxon>
        <taxon>Gunneridae</taxon>
        <taxon>Pentapetalae</taxon>
        <taxon>asterids</taxon>
        <taxon>lamiids</taxon>
        <taxon>Lamiales</taxon>
        <taxon>Oleaceae</taxon>
        <taxon>Forsythieae</taxon>
        <taxon>Abeliophyllum</taxon>
    </lineage>
</organism>
<feature type="signal peptide" evidence="1">
    <location>
        <begin position="1"/>
        <end position="22"/>
    </location>
</feature>
<name>A0ABD1V3G7_9LAMI</name>
<keyword evidence="3" id="KW-1185">Reference proteome</keyword>
<dbReference type="Proteomes" id="UP001604336">
    <property type="component" value="Unassembled WGS sequence"/>
</dbReference>
<comment type="caution">
    <text evidence="2">The sequence shown here is derived from an EMBL/GenBank/DDBJ whole genome shotgun (WGS) entry which is preliminary data.</text>
</comment>
<accession>A0ABD1V3G7</accession>
<gene>
    <name evidence="2" type="ORF">Adt_05222</name>
</gene>
<evidence type="ECO:0000313" key="2">
    <source>
        <dbReference type="EMBL" id="KAL2531871.1"/>
    </source>
</evidence>
<sequence length="316" mass="35299">MNLELGLWLVLWICWIEERSRAGRRQSVLAPFCSAGDGAAGTVTALLVSFCSAVGSGGCTLESVLCLIATSRCHLRVNISVQILNIDVVLGNSVASTISANINSIPMLNGSNFKDWKENVLIVLGCMDLDLAIRIEKPASLTDASSPDDRRNFEKWERSNRISLMIIKRGIPEAFRGAVSEEVTNAKEFLAEIEKRFAKNDKAETSTLLQSLISMKYKSKGNIREYIMQMSHTASKLKALKLDLSDDLLVHLVLISLPAHFSQFKVSYNCQKEKWTLNELISYCVQEEERLKLDRTEIANLASTSKDKGKKRKNRI</sequence>
<dbReference type="EMBL" id="JBFOLK010000002">
    <property type="protein sequence ID" value="KAL2531871.1"/>
    <property type="molecule type" value="Genomic_DNA"/>
</dbReference>
<keyword evidence="1" id="KW-0732">Signal</keyword>
<protein>
    <recommendedName>
        <fullName evidence="4">UBN2 domain-containing protein</fullName>
    </recommendedName>
</protein>
<proteinExistence type="predicted"/>
<evidence type="ECO:0000313" key="3">
    <source>
        <dbReference type="Proteomes" id="UP001604336"/>
    </source>
</evidence>
<feature type="chain" id="PRO_5044889747" description="UBN2 domain-containing protein" evidence="1">
    <location>
        <begin position="23"/>
        <end position="316"/>
    </location>
</feature>
<reference evidence="3" key="1">
    <citation type="submission" date="2024-07" db="EMBL/GenBank/DDBJ databases">
        <title>Two chromosome-level genome assemblies of Korean endemic species Abeliophyllum distichum and Forsythia ovata (Oleaceae).</title>
        <authorList>
            <person name="Jang H."/>
        </authorList>
    </citation>
    <scope>NUCLEOTIDE SEQUENCE [LARGE SCALE GENOMIC DNA]</scope>
</reference>